<feature type="compositionally biased region" description="Basic and acidic residues" evidence="1">
    <location>
        <begin position="62"/>
        <end position="91"/>
    </location>
</feature>
<gene>
    <name evidence="2" type="ORF">GCM10025864_09730</name>
</gene>
<evidence type="ECO:0000313" key="2">
    <source>
        <dbReference type="EMBL" id="GMA23214.1"/>
    </source>
</evidence>
<evidence type="ECO:0000256" key="1">
    <source>
        <dbReference type="SAM" id="MobiDB-lite"/>
    </source>
</evidence>
<accession>A0ABQ6HXH8</accession>
<reference evidence="3" key="1">
    <citation type="journal article" date="2019" name="Int. J. Syst. Evol. Microbiol.">
        <title>The Global Catalogue of Microorganisms (GCM) 10K type strain sequencing project: providing services to taxonomists for standard genome sequencing and annotation.</title>
        <authorList>
            <consortium name="The Broad Institute Genomics Platform"/>
            <consortium name="The Broad Institute Genome Sequencing Center for Infectious Disease"/>
            <person name="Wu L."/>
            <person name="Ma J."/>
        </authorList>
    </citation>
    <scope>NUCLEOTIDE SEQUENCE [LARGE SCALE GENOMIC DNA]</scope>
    <source>
        <strain evidence="3">NBRC 106348</strain>
    </source>
</reference>
<proteinExistence type="predicted"/>
<sequence length="91" mass="9922">MGGGTVVDMTTADPHSLPSCPPVTDRALGSARDTSSTRSTAPAGRRQRPEDGGALRRLGRWALEELRDGAEMSARRDAVRTSDERRYLERP</sequence>
<feature type="region of interest" description="Disordered" evidence="1">
    <location>
        <begin position="1"/>
        <end position="91"/>
    </location>
</feature>
<keyword evidence="3" id="KW-1185">Reference proteome</keyword>
<feature type="compositionally biased region" description="Low complexity" evidence="1">
    <location>
        <begin position="30"/>
        <end position="41"/>
    </location>
</feature>
<organism evidence="2 3">
    <name type="scientific">Luteimicrobium album</name>
    <dbReference type="NCBI Taxonomy" id="1054550"/>
    <lineage>
        <taxon>Bacteria</taxon>
        <taxon>Bacillati</taxon>
        <taxon>Actinomycetota</taxon>
        <taxon>Actinomycetes</taxon>
        <taxon>Micrococcales</taxon>
        <taxon>Luteimicrobium</taxon>
    </lineage>
</organism>
<protein>
    <submittedName>
        <fullName evidence="2">Uncharacterized protein</fullName>
    </submittedName>
</protein>
<dbReference type="Proteomes" id="UP001157091">
    <property type="component" value="Unassembled WGS sequence"/>
</dbReference>
<comment type="caution">
    <text evidence="2">The sequence shown here is derived from an EMBL/GenBank/DDBJ whole genome shotgun (WGS) entry which is preliminary data.</text>
</comment>
<name>A0ABQ6HXH8_9MICO</name>
<dbReference type="EMBL" id="BSUK01000001">
    <property type="protein sequence ID" value="GMA23214.1"/>
    <property type="molecule type" value="Genomic_DNA"/>
</dbReference>
<evidence type="ECO:0000313" key="3">
    <source>
        <dbReference type="Proteomes" id="UP001157091"/>
    </source>
</evidence>